<evidence type="ECO:0000313" key="4">
    <source>
        <dbReference type="Proteomes" id="UP000199423"/>
    </source>
</evidence>
<evidence type="ECO:0000256" key="2">
    <source>
        <dbReference type="SAM" id="SignalP"/>
    </source>
</evidence>
<reference evidence="4" key="1">
    <citation type="submission" date="2016-10" db="EMBL/GenBank/DDBJ databases">
        <authorList>
            <person name="Varghese N."/>
            <person name="Submissions S."/>
        </authorList>
    </citation>
    <scope>NUCLEOTIDE SEQUENCE [LARGE SCALE GENOMIC DNA]</scope>
    <source>
        <strain evidence="4">DSM 1565</strain>
    </source>
</reference>
<keyword evidence="4" id="KW-1185">Reference proteome</keyword>
<name>A0A1I7NLF3_9HYPH</name>
<evidence type="ECO:0000313" key="3">
    <source>
        <dbReference type="EMBL" id="SFV35484.1"/>
    </source>
</evidence>
<accession>A0A1I7NLF3</accession>
<dbReference type="EMBL" id="FPCH01000002">
    <property type="protein sequence ID" value="SFV35484.1"/>
    <property type="molecule type" value="Genomic_DNA"/>
</dbReference>
<proteinExistence type="predicted"/>
<dbReference type="AlphaFoldDB" id="A0A1I7NLF3"/>
<feature type="compositionally biased region" description="Basic and acidic residues" evidence="1">
    <location>
        <begin position="74"/>
        <end position="93"/>
    </location>
</feature>
<gene>
    <name evidence="3" type="ORF">SAMN04488557_2591</name>
</gene>
<dbReference type="STRING" id="51670.SAMN04488557_2591"/>
<protein>
    <recommendedName>
        <fullName evidence="5">Cysteine rich repeat-containing protein</fullName>
    </recommendedName>
</protein>
<sequence length="134" mass="14350">MFQAASVSIKSFGMAALAVLAVLAFAAGDASADPCADSCRSQHNSCRMAAKLLYSAHCDAQLQSCITQCFSGARSRDRDRAPRDVRPDPRGMSEPRGAGAGMGDPRDMRGPPPREFREPRDPGGQRWPGAGDRR</sequence>
<feature type="chain" id="PRO_5011711528" description="Cysteine rich repeat-containing protein" evidence="2">
    <location>
        <begin position="27"/>
        <end position="134"/>
    </location>
</feature>
<keyword evidence="2" id="KW-0732">Signal</keyword>
<dbReference type="Proteomes" id="UP000199423">
    <property type="component" value="Unassembled WGS sequence"/>
</dbReference>
<evidence type="ECO:0008006" key="5">
    <source>
        <dbReference type="Google" id="ProtNLM"/>
    </source>
</evidence>
<evidence type="ECO:0000256" key="1">
    <source>
        <dbReference type="SAM" id="MobiDB-lite"/>
    </source>
</evidence>
<feature type="region of interest" description="Disordered" evidence="1">
    <location>
        <begin position="72"/>
        <end position="134"/>
    </location>
</feature>
<feature type="signal peptide" evidence="2">
    <location>
        <begin position="1"/>
        <end position="26"/>
    </location>
</feature>
<feature type="compositionally biased region" description="Basic and acidic residues" evidence="1">
    <location>
        <begin position="104"/>
        <end position="123"/>
    </location>
</feature>
<organism evidence="3 4">
    <name type="scientific">Hyphomicrobium facile</name>
    <dbReference type="NCBI Taxonomy" id="51670"/>
    <lineage>
        <taxon>Bacteria</taxon>
        <taxon>Pseudomonadati</taxon>
        <taxon>Pseudomonadota</taxon>
        <taxon>Alphaproteobacteria</taxon>
        <taxon>Hyphomicrobiales</taxon>
        <taxon>Hyphomicrobiaceae</taxon>
        <taxon>Hyphomicrobium</taxon>
    </lineage>
</organism>